<dbReference type="SUPFAM" id="SSF54909">
    <property type="entry name" value="Dimeric alpha+beta barrel"/>
    <property type="match status" value="1"/>
</dbReference>
<evidence type="ECO:0008006" key="2">
    <source>
        <dbReference type="Google" id="ProtNLM"/>
    </source>
</evidence>
<dbReference type="HOGENOM" id="CLU_3003401_0_0_4"/>
<gene>
    <name evidence="1" type="ordered locus">CAP2UW1_2713</name>
</gene>
<dbReference type="STRING" id="522306.CAP2UW1_2713"/>
<dbReference type="EMBL" id="CP001715">
    <property type="protein sequence ID" value="ACV35996.1"/>
    <property type="molecule type" value="Genomic_DNA"/>
</dbReference>
<reference evidence="1" key="1">
    <citation type="submission" date="2009-08" db="EMBL/GenBank/DDBJ databases">
        <authorList>
            <consortium name="US DOE Joint Genome Institute"/>
            <person name="Lucas S."/>
            <person name="Copeland A."/>
            <person name="Lapidus A."/>
            <person name="Glavina del Rio T."/>
            <person name="Dalin E."/>
            <person name="Tice H."/>
            <person name="Bruce D."/>
            <person name="Barry K."/>
            <person name="Pitluck S."/>
            <person name="Lowry S."/>
            <person name="Larimer F."/>
            <person name="Land M."/>
            <person name="Hauser L."/>
            <person name="Kyrpides N."/>
            <person name="Ivanova N."/>
            <person name="McMahon K.D."/>
            <person name="Hugenholtz P."/>
        </authorList>
    </citation>
    <scope>NUCLEOTIDE SEQUENCE</scope>
    <source>
        <strain evidence="1">UW-1</strain>
    </source>
</reference>
<accession>C7RSU4</accession>
<protein>
    <recommendedName>
        <fullName evidence="2">DUF1330 domain-containing protein</fullName>
    </recommendedName>
</protein>
<reference evidence="1" key="2">
    <citation type="submission" date="2009-09" db="EMBL/GenBank/DDBJ databases">
        <title>Complete sequence of chromosome of Candidatus Accumulibacter phosphatis clade IIA str. UW-1.</title>
        <authorList>
            <consortium name="US DOE Joint Genome Institute"/>
            <person name="Martin H.G."/>
            <person name="Ivanova N."/>
            <person name="Kunin V."/>
            <person name="Warnecke F."/>
            <person name="Barry K."/>
            <person name="He S."/>
            <person name="Salamov A."/>
            <person name="Szeto E."/>
            <person name="Dalin E."/>
            <person name="Pangilinan J.L."/>
            <person name="Lapidus A."/>
            <person name="Lowry S."/>
            <person name="Kyrpides N.C."/>
            <person name="McMahon K.D."/>
            <person name="Hugenholtz P."/>
        </authorList>
    </citation>
    <scope>NUCLEOTIDE SEQUENCE [LARGE SCALE GENOMIC DNA]</scope>
    <source>
        <strain evidence="1">UW-1</strain>
    </source>
</reference>
<dbReference type="InterPro" id="IPR011008">
    <property type="entry name" value="Dimeric_a/b-barrel"/>
</dbReference>
<dbReference type="KEGG" id="app:CAP2UW1_2713"/>
<dbReference type="AlphaFoldDB" id="C7RSU4"/>
<sequence>MVQCYWNELACNAFDSFVELEFPTLEDSARWAGSEDYGKLLDVRSRAMRLTLFAIE</sequence>
<proteinExistence type="predicted"/>
<name>C7RSU4_ACCRE</name>
<evidence type="ECO:0000313" key="1">
    <source>
        <dbReference type="EMBL" id="ACV35996.1"/>
    </source>
</evidence>
<organism evidence="1">
    <name type="scientific">Accumulibacter regalis</name>
    <dbReference type="NCBI Taxonomy" id="522306"/>
    <lineage>
        <taxon>Bacteria</taxon>
        <taxon>Pseudomonadati</taxon>
        <taxon>Pseudomonadota</taxon>
        <taxon>Betaproteobacteria</taxon>
        <taxon>Candidatus Accumulibacter</taxon>
    </lineage>
</organism>
<dbReference type="eggNOG" id="COG5470">
    <property type="taxonomic scope" value="Bacteria"/>
</dbReference>